<evidence type="ECO:0000256" key="1">
    <source>
        <dbReference type="SAM" id="Phobius"/>
    </source>
</evidence>
<dbReference type="EMBL" id="QUNF01000015">
    <property type="protein sequence ID" value="REG84428.1"/>
    <property type="molecule type" value="Genomic_DNA"/>
</dbReference>
<organism evidence="3 4">
    <name type="scientific">Algoriphagus antarcticus</name>
    <dbReference type="NCBI Taxonomy" id="238540"/>
    <lineage>
        <taxon>Bacteria</taxon>
        <taxon>Pseudomonadati</taxon>
        <taxon>Bacteroidota</taxon>
        <taxon>Cytophagia</taxon>
        <taxon>Cytophagales</taxon>
        <taxon>Cyclobacteriaceae</taxon>
        <taxon>Algoriphagus</taxon>
    </lineage>
</organism>
<evidence type="ECO:0000259" key="2">
    <source>
        <dbReference type="Pfam" id="PF26566"/>
    </source>
</evidence>
<keyword evidence="1" id="KW-0812">Transmembrane</keyword>
<protein>
    <recommendedName>
        <fullName evidence="2">PH domain-containing protein</fullName>
    </recommendedName>
</protein>
<evidence type="ECO:0000313" key="4">
    <source>
        <dbReference type="Proteomes" id="UP000256405"/>
    </source>
</evidence>
<keyword evidence="4" id="KW-1185">Reference proteome</keyword>
<comment type="caution">
    <text evidence="3">The sequence shown here is derived from an EMBL/GenBank/DDBJ whole genome shotgun (WGS) entry which is preliminary data.</text>
</comment>
<proteinExistence type="predicted"/>
<reference evidence="3 4" key="1">
    <citation type="submission" date="2018-08" db="EMBL/GenBank/DDBJ databases">
        <title>Genomic Encyclopedia of Archaeal and Bacterial Type Strains, Phase II (KMG-II): from individual species to whole genera.</title>
        <authorList>
            <person name="Goeker M."/>
        </authorList>
    </citation>
    <scope>NUCLEOTIDE SEQUENCE [LARGE SCALE GENOMIC DNA]</scope>
    <source>
        <strain evidence="3 4">DSM 15986</strain>
    </source>
</reference>
<dbReference type="InterPro" id="IPR058916">
    <property type="entry name" value="PH_40"/>
</dbReference>
<gene>
    <name evidence="3" type="ORF">C8N25_1152</name>
</gene>
<name>A0A3E0DSQ2_9BACT</name>
<dbReference type="AlphaFoldDB" id="A0A3E0DSQ2"/>
<dbReference type="Proteomes" id="UP000256405">
    <property type="component" value="Unassembled WGS sequence"/>
</dbReference>
<keyword evidence="1" id="KW-1133">Transmembrane helix</keyword>
<feature type="transmembrane region" description="Helical" evidence="1">
    <location>
        <begin position="31"/>
        <end position="51"/>
    </location>
</feature>
<dbReference type="Pfam" id="PF26566">
    <property type="entry name" value="PH_40"/>
    <property type="match status" value="1"/>
</dbReference>
<evidence type="ECO:0000313" key="3">
    <source>
        <dbReference type="EMBL" id="REG84428.1"/>
    </source>
</evidence>
<sequence>MIFIMHLKEGGYLVVDMKKFSILIADHSRHLSILIFPLLIVSIGIYLMVVYKVGHFELIPSLFMGGFVFILYVVPMIVLHIQYYLLNRNDTFEYDCSIGKMIFRRKGKQICFEDHEILKITVFKTRTLAENRTPIFLWDYYNYSVIELKSGEVIKLSSLLVNEIDKVLNIDVFKIRKTLYPWIS</sequence>
<feature type="domain" description="PH" evidence="2">
    <location>
        <begin position="27"/>
        <end position="163"/>
    </location>
</feature>
<feature type="transmembrane region" description="Helical" evidence="1">
    <location>
        <begin position="63"/>
        <end position="85"/>
    </location>
</feature>
<accession>A0A3E0DSQ2</accession>
<keyword evidence="1" id="KW-0472">Membrane</keyword>